<evidence type="ECO:0000313" key="9">
    <source>
        <dbReference type="Proteomes" id="UP000192288"/>
    </source>
</evidence>
<proteinExistence type="inferred from homology"/>
<dbReference type="PANTHER" id="PTHR30477:SF0">
    <property type="entry name" value="METAL TRANSPORT SYSTEM MEMBRANE PROTEIN TM_0125-RELATED"/>
    <property type="match status" value="1"/>
</dbReference>
<feature type="transmembrane region" description="Helical" evidence="7">
    <location>
        <begin position="54"/>
        <end position="76"/>
    </location>
</feature>
<comment type="subcellular location">
    <subcellularLocation>
        <location evidence="6">Cell membrane</location>
        <topology evidence="6">Multi-pass membrane protein</topology>
    </subcellularLocation>
    <subcellularLocation>
        <location evidence="1">Membrane</location>
        <topology evidence="1">Multi-pass membrane protein</topology>
    </subcellularLocation>
</comment>
<evidence type="ECO:0000313" key="8">
    <source>
        <dbReference type="EMBL" id="ORI97466.1"/>
    </source>
</evidence>
<keyword evidence="5 7" id="KW-0472">Membrane</keyword>
<comment type="similarity">
    <text evidence="2 6">Belongs to the ABC-3 integral membrane protein family.</text>
</comment>
<evidence type="ECO:0000256" key="1">
    <source>
        <dbReference type="ARBA" id="ARBA00004141"/>
    </source>
</evidence>
<evidence type="ECO:0000256" key="7">
    <source>
        <dbReference type="SAM" id="Phobius"/>
    </source>
</evidence>
<keyword evidence="6" id="KW-0813">Transport</keyword>
<dbReference type="EMBL" id="MPLS01000024">
    <property type="protein sequence ID" value="ORI97466.1"/>
    <property type="molecule type" value="Genomic_DNA"/>
</dbReference>
<gene>
    <name evidence="8" type="ORF">BMR96_06950</name>
</gene>
<evidence type="ECO:0000256" key="3">
    <source>
        <dbReference type="ARBA" id="ARBA00022692"/>
    </source>
</evidence>
<feature type="transmembrane region" description="Helical" evidence="7">
    <location>
        <begin position="88"/>
        <end position="108"/>
    </location>
</feature>
<dbReference type="STRING" id="33968.BMS77_08510"/>
<dbReference type="InterPro" id="IPR037294">
    <property type="entry name" value="ABC_BtuC-like"/>
</dbReference>
<dbReference type="PANTHER" id="PTHR30477">
    <property type="entry name" value="ABC-TRANSPORTER METAL-BINDING PROTEIN"/>
    <property type="match status" value="1"/>
</dbReference>
<dbReference type="GO" id="GO:0055085">
    <property type="term" value="P:transmembrane transport"/>
    <property type="evidence" value="ECO:0007669"/>
    <property type="project" value="InterPro"/>
</dbReference>
<name>A0A1X0VD10_LEUPS</name>
<feature type="transmembrane region" description="Helical" evidence="7">
    <location>
        <begin position="128"/>
        <end position="147"/>
    </location>
</feature>
<protein>
    <submittedName>
        <fullName evidence="8">ABC transporter</fullName>
    </submittedName>
</protein>
<dbReference type="InterPro" id="IPR001626">
    <property type="entry name" value="ABC_TroCD"/>
</dbReference>
<dbReference type="GO" id="GO:0043190">
    <property type="term" value="C:ATP-binding cassette (ABC) transporter complex"/>
    <property type="evidence" value="ECO:0007669"/>
    <property type="project" value="InterPro"/>
</dbReference>
<sequence>MFEYSFMQNAFVAGTIVSIVAGVIGTFVVARNYAFLTHSLSEIGFAGAAFGLWIGWPALLGMMLTTVASSVAIGALESTYTKRDNVTSAISALAIGLGILFLALGHTSSSAATGILFGSVLGISHRDLYLLLMLAAVVLVTLLFNYRTLRQLSFDEQGMFMQTQRQQGVRYVFLVMIALSVSISSQLVGSLLIFVLVTLPAASAKYYATTTVQLMGMAIIFALFGTWVGLSIAYLTELPTSFFIAIIEVLIYLGSVWQFKRKA</sequence>
<dbReference type="Proteomes" id="UP000192288">
    <property type="component" value="Unassembled WGS sequence"/>
</dbReference>
<evidence type="ECO:0000256" key="4">
    <source>
        <dbReference type="ARBA" id="ARBA00022989"/>
    </source>
</evidence>
<feature type="transmembrane region" description="Helical" evidence="7">
    <location>
        <begin position="12"/>
        <end position="34"/>
    </location>
</feature>
<organism evidence="8 9">
    <name type="scientific">Leuconostoc pseudomesenteroides</name>
    <dbReference type="NCBI Taxonomy" id="33968"/>
    <lineage>
        <taxon>Bacteria</taxon>
        <taxon>Bacillati</taxon>
        <taxon>Bacillota</taxon>
        <taxon>Bacilli</taxon>
        <taxon>Lactobacillales</taxon>
        <taxon>Lactobacillaceae</taxon>
        <taxon>Leuconostoc</taxon>
    </lineage>
</organism>
<dbReference type="RefSeq" id="WP_036068027.1">
    <property type="nucleotide sequence ID" value="NZ_MPLS01000024.1"/>
</dbReference>
<keyword evidence="3 6" id="KW-0812">Transmembrane</keyword>
<keyword evidence="4 7" id="KW-1133">Transmembrane helix</keyword>
<dbReference type="AlphaFoldDB" id="A0A1X0VD10"/>
<comment type="caution">
    <text evidence="8">The sequence shown here is derived from an EMBL/GenBank/DDBJ whole genome shotgun (WGS) entry which is preliminary data.</text>
</comment>
<dbReference type="SUPFAM" id="SSF81345">
    <property type="entry name" value="ABC transporter involved in vitamin B12 uptake, BtuC"/>
    <property type="match status" value="1"/>
</dbReference>
<evidence type="ECO:0000256" key="2">
    <source>
        <dbReference type="ARBA" id="ARBA00008034"/>
    </source>
</evidence>
<feature type="transmembrane region" description="Helical" evidence="7">
    <location>
        <begin position="215"/>
        <end position="235"/>
    </location>
</feature>
<feature type="transmembrane region" description="Helical" evidence="7">
    <location>
        <begin position="168"/>
        <end position="185"/>
    </location>
</feature>
<dbReference type="Pfam" id="PF00950">
    <property type="entry name" value="ABC-3"/>
    <property type="match status" value="1"/>
</dbReference>
<dbReference type="Gene3D" id="1.10.3470.10">
    <property type="entry name" value="ABC transporter involved in vitamin B12 uptake, BtuC"/>
    <property type="match status" value="1"/>
</dbReference>
<reference evidence="8 9" key="1">
    <citation type="journal article" date="2017" name="Front. Microbiol.">
        <title>Genomic Characterization of Dairy Associated Leuconostoc Species and Diversity of Leuconostocs in Undefined Mixed Mesophilic Starter Cultures.</title>
        <authorList>
            <person name="Frantzen C.A."/>
            <person name="Kot W."/>
            <person name="Pedersen T.B."/>
            <person name="Ardo Y.M."/>
            <person name="Broadbent J.R."/>
            <person name="Neve H."/>
            <person name="Hansen L.H."/>
            <person name="Dal Bello F."/>
            <person name="Ostlie H.M."/>
            <person name="Kleppen H.P."/>
            <person name="Vogensen F.K."/>
            <person name="Holo H."/>
        </authorList>
    </citation>
    <scope>NUCLEOTIDE SEQUENCE [LARGE SCALE GENOMIC DNA]</scope>
    <source>
        <strain evidence="8 9">LMGCF08</strain>
    </source>
</reference>
<accession>A0A1X0VD10</accession>
<evidence type="ECO:0000256" key="5">
    <source>
        <dbReference type="ARBA" id="ARBA00023136"/>
    </source>
</evidence>
<feature type="transmembrane region" description="Helical" evidence="7">
    <location>
        <begin position="241"/>
        <end position="259"/>
    </location>
</feature>
<evidence type="ECO:0000256" key="6">
    <source>
        <dbReference type="RuleBase" id="RU003943"/>
    </source>
</evidence>